<gene>
    <name evidence="3" type="primary">gb23445</name>
    <name evidence="3" type="ORF">PR202_gb23445</name>
</gene>
<evidence type="ECO:0000313" key="4">
    <source>
        <dbReference type="Proteomes" id="UP001054889"/>
    </source>
</evidence>
<evidence type="ECO:0000256" key="1">
    <source>
        <dbReference type="SAM" id="MobiDB-lite"/>
    </source>
</evidence>
<evidence type="ECO:0000256" key="2">
    <source>
        <dbReference type="SAM" id="Phobius"/>
    </source>
</evidence>
<keyword evidence="4" id="KW-1185">Reference proteome</keyword>
<dbReference type="PANTHER" id="PTHR46631">
    <property type="entry name" value="60S RIBOSOMAL PROTEIN L18A-LIKE"/>
    <property type="match status" value="1"/>
</dbReference>
<accession>A0AAV5FJY9</accession>
<feature type="region of interest" description="Disordered" evidence="1">
    <location>
        <begin position="214"/>
        <end position="267"/>
    </location>
</feature>
<name>A0AAV5FJY9_ELECO</name>
<keyword evidence="2" id="KW-1133">Transmembrane helix</keyword>
<feature type="region of interest" description="Disordered" evidence="1">
    <location>
        <begin position="1"/>
        <end position="23"/>
    </location>
</feature>
<dbReference type="Proteomes" id="UP001054889">
    <property type="component" value="Unassembled WGS sequence"/>
</dbReference>
<feature type="transmembrane region" description="Helical" evidence="2">
    <location>
        <begin position="100"/>
        <end position="128"/>
    </location>
</feature>
<keyword evidence="2" id="KW-0472">Membrane</keyword>
<keyword evidence="2" id="KW-0812">Transmembrane</keyword>
<proteinExistence type="predicted"/>
<evidence type="ECO:0000313" key="3">
    <source>
        <dbReference type="EMBL" id="GJN34750.1"/>
    </source>
</evidence>
<reference evidence="3" key="1">
    <citation type="journal article" date="2018" name="DNA Res.">
        <title>Multiple hybrid de novo genome assembly of finger millet, an orphan allotetraploid crop.</title>
        <authorList>
            <person name="Hatakeyama M."/>
            <person name="Aluri S."/>
            <person name="Balachadran M.T."/>
            <person name="Sivarajan S.R."/>
            <person name="Patrignani A."/>
            <person name="Gruter S."/>
            <person name="Poveda L."/>
            <person name="Shimizu-Inatsugi R."/>
            <person name="Baeten J."/>
            <person name="Francoijs K.J."/>
            <person name="Nataraja K.N."/>
            <person name="Reddy Y.A.N."/>
            <person name="Phadnis S."/>
            <person name="Ravikumar R.L."/>
            <person name="Schlapbach R."/>
            <person name="Sreeman S.M."/>
            <person name="Shimizu K.K."/>
        </authorList>
    </citation>
    <scope>NUCLEOTIDE SEQUENCE</scope>
</reference>
<dbReference type="AlphaFoldDB" id="A0AAV5FJY9"/>
<dbReference type="EMBL" id="BQKI01000085">
    <property type="protein sequence ID" value="GJN34750.1"/>
    <property type="molecule type" value="Genomic_DNA"/>
</dbReference>
<evidence type="ECO:0008006" key="5">
    <source>
        <dbReference type="Google" id="ProtNLM"/>
    </source>
</evidence>
<dbReference type="PANTHER" id="PTHR46631:SF4">
    <property type="entry name" value="OS06G0359400 PROTEIN"/>
    <property type="match status" value="1"/>
</dbReference>
<organism evidence="3 4">
    <name type="scientific">Eleusine coracana subsp. coracana</name>
    <dbReference type="NCBI Taxonomy" id="191504"/>
    <lineage>
        <taxon>Eukaryota</taxon>
        <taxon>Viridiplantae</taxon>
        <taxon>Streptophyta</taxon>
        <taxon>Embryophyta</taxon>
        <taxon>Tracheophyta</taxon>
        <taxon>Spermatophyta</taxon>
        <taxon>Magnoliopsida</taxon>
        <taxon>Liliopsida</taxon>
        <taxon>Poales</taxon>
        <taxon>Poaceae</taxon>
        <taxon>PACMAD clade</taxon>
        <taxon>Chloridoideae</taxon>
        <taxon>Cynodonteae</taxon>
        <taxon>Eleusininae</taxon>
        <taxon>Eleusine</taxon>
    </lineage>
</organism>
<dbReference type="InterPro" id="IPR044804">
    <property type="entry name" value="Ribosomal_eL20z-like"/>
</dbReference>
<sequence>MQEVKRPAATTTKLPLASPPSHSAFAPTAPPLPYHHHYGTFSPPPPPSQLPPVLGAAYQSSPTGFSGQGVADFPCTVQQQVFVDGVPVPEPPLPFCGVGIGWVMFLLGFFLAGIPWYTGAFLLFFVALDHREKAGLIACTIARGHPPPVKSPWDECVQDPNGRQTGGTPLGLAESEPESALPAQAEAVVAVRPPAQAAAVVAERPLAQAEAVVAERPPTPVPVPHDADRPAPARRSGQQNPEAPTVQGVATVPRVAHVKAPGPRVAR</sequence>
<comment type="caution">
    <text evidence="3">The sequence shown here is derived from an EMBL/GenBank/DDBJ whole genome shotgun (WGS) entry which is preliminary data.</text>
</comment>
<reference evidence="3" key="2">
    <citation type="submission" date="2021-12" db="EMBL/GenBank/DDBJ databases">
        <title>Resequencing data analysis of finger millet.</title>
        <authorList>
            <person name="Hatakeyama M."/>
            <person name="Aluri S."/>
            <person name="Balachadran M.T."/>
            <person name="Sivarajan S.R."/>
            <person name="Poveda L."/>
            <person name="Shimizu-Inatsugi R."/>
            <person name="Schlapbach R."/>
            <person name="Sreeman S.M."/>
            <person name="Shimizu K.K."/>
        </authorList>
    </citation>
    <scope>NUCLEOTIDE SEQUENCE</scope>
</reference>
<protein>
    <recommendedName>
        <fullName evidence="5">60S ribosomal protein L18a-like protein</fullName>
    </recommendedName>
</protein>